<dbReference type="AlphaFoldDB" id="A0A1L7TNG1"/>
<dbReference type="VEuPathDB" id="FungiDB:FMAN_11119"/>
<feature type="chain" id="PRO_5012996052" evidence="1">
    <location>
        <begin position="21"/>
        <end position="87"/>
    </location>
</feature>
<protein>
    <submittedName>
        <fullName evidence="2">Uncharacterized protein</fullName>
    </submittedName>
</protein>
<comment type="caution">
    <text evidence="2">The sequence shown here is derived from an EMBL/GenBank/DDBJ whole genome shotgun (WGS) entry which is preliminary data.</text>
</comment>
<organism evidence="2 3">
    <name type="scientific">Fusarium mangiferae</name>
    <name type="common">Mango malformation disease fungus</name>
    <dbReference type="NCBI Taxonomy" id="192010"/>
    <lineage>
        <taxon>Eukaryota</taxon>
        <taxon>Fungi</taxon>
        <taxon>Dikarya</taxon>
        <taxon>Ascomycota</taxon>
        <taxon>Pezizomycotina</taxon>
        <taxon>Sordariomycetes</taxon>
        <taxon>Hypocreomycetidae</taxon>
        <taxon>Hypocreales</taxon>
        <taxon>Nectriaceae</taxon>
        <taxon>Fusarium</taxon>
        <taxon>Fusarium fujikuroi species complex</taxon>
    </lineage>
</organism>
<reference evidence="3" key="1">
    <citation type="journal article" date="2016" name="Genome Biol. Evol.">
        <title>Comparative 'omics' of the Fusarium fujikuroi species complex highlights differences in genetic potential and metabolite synthesis.</title>
        <authorList>
            <person name="Niehaus E.-M."/>
            <person name="Muensterkoetter M."/>
            <person name="Proctor R.H."/>
            <person name="Brown D.W."/>
            <person name="Sharon A."/>
            <person name="Idan Y."/>
            <person name="Oren-Young L."/>
            <person name="Sieber C.M."/>
            <person name="Novak O."/>
            <person name="Pencik A."/>
            <person name="Tarkowska D."/>
            <person name="Hromadova K."/>
            <person name="Freeman S."/>
            <person name="Maymon M."/>
            <person name="Elazar M."/>
            <person name="Youssef S.A."/>
            <person name="El-Shabrawy E.S.M."/>
            <person name="Shalaby A.B.A."/>
            <person name="Houterman P."/>
            <person name="Brock N.L."/>
            <person name="Burkhardt I."/>
            <person name="Tsavkelova E.A."/>
            <person name="Dickschat J.S."/>
            <person name="Galuszka P."/>
            <person name="Gueldener U."/>
            <person name="Tudzynski B."/>
        </authorList>
    </citation>
    <scope>NUCLEOTIDE SEQUENCE [LARGE SCALE GENOMIC DNA]</scope>
    <source>
        <strain evidence="3">MRC7560</strain>
    </source>
</reference>
<accession>A0A1L7TNG1</accession>
<dbReference type="EMBL" id="FCQH01000008">
    <property type="protein sequence ID" value="CVK96791.1"/>
    <property type="molecule type" value="Genomic_DNA"/>
</dbReference>
<feature type="signal peptide" evidence="1">
    <location>
        <begin position="1"/>
        <end position="20"/>
    </location>
</feature>
<evidence type="ECO:0000256" key="1">
    <source>
        <dbReference type="SAM" id="SignalP"/>
    </source>
</evidence>
<sequence length="87" mass="8818">MHFTSSIFVAFAALASFAAAAPTSPAEDVPTTLAREAANGNLVKRCYIEGPNGCARCIQQYNLSCPFIGGAACSKGAKPACQAGGCC</sequence>
<dbReference type="Proteomes" id="UP000184255">
    <property type="component" value="Unassembled WGS sequence"/>
</dbReference>
<dbReference type="RefSeq" id="XP_041684209.1">
    <property type="nucleotide sequence ID" value="XM_041833891.1"/>
</dbReference>
<gene>
    <name evidence="2" type="ORF">FMAN_11119</name>
</gene>
<evidence type="ECO:0000313" key="3">
    <source>
        <dbReference type="Proteomes" id="UP000184255"/>
    </source>
</evidence>
<evidence type="ECO:0000313" key="2">
    <source>
        <dbReference type="EMBL" id="CVK96791.1"/>
    </source>
</evidence>
<keyword evidence="3" id="KW-1185">Reference proteome</keyword>
<dbReference type="GeneID" id="65090371"/>
<name>A0A1L7TNG1_FUSMA</name>
<proteinExistence type="predicted"/>
<keyword evidence="1" id="KW-0732">Signal</keyword>